<reference evidence="3 4" key="1">
    <citation type="journal article" date="2019" name="Int. J. Syst. Evol. Microbiol.">
        <title>The Global Catalogue of Microorganisms (GCM) 10K type strain sequencing project: providing services to taxonomists for standard genome sequencing and annotation.</title>
        <authorList>
            <consortium name="The Broad Institute Genomics Platform"/>
            <consortium name="The Broad Institute Genome Sequencing Center for Infectious Disease"/>
            <person name="Wu L."/>
            <person name="Ma J."/>
        </authorList>
    </citation>
    <scope>NUCLEOTIDE SEQUENCE [LARGE SCALE GENOMIC DNA]</scope>
    <source>
        <strain evidence="3 4">JCM 14322</strain>
    </source>
</reference>
<proteinExistence type="predicted"/>
<sequence>MKPLLRVPASDVPALTRALETALEGGPAVWPVPAPASTPAPASARAPANGDVAQIAPIPRVKARFARHDGGAVGSGRGAGIAAHVDDRIALVVETSGSTDAPKRVALSADALVASADATHDALGGAGQWLLALPGHYIAGAQVLVRGLLAGTPTVTVPGDRFDATAFAATSAHLMPHVPHYTSLVPTQLARLLDAAERDPFIAAALSSFDAVLVGGQALAPAIAERAAAAGVRVVRTYGSSETAGGCIYDGTPIGDTRVRFDDQRIELTSSSLADGYLGDPERTAEAFRTDRDGTRWYVTGDLGELTADGRLRVRGRADDVIISGGVKVVLGEVERAVRRVPGFEHAVAVRAADAEWGERLVVVAARTDVADPSGSHPADADADSDTDSDSDSDADTDSDTDSDSDTDAVVASVSESPGRDERAAASGDLETLVAATDAAGLPPAARPVRLMVVDRMPLLASGKPDRRAIAALLSS</sequence>
<dbReference type="InterPro" id="IPR042099">
    <property type="entry name" value="ANL_N_sf"/>
</dbReference>
<comment type="caution">
    <text evidence="3">The sequence shown here is derived from an EMBL/GenBank/DDBJ whole genome shotgun (WGS) entry which is preliminary data.</text>
</comment>
<dbReference type="Pfam" id="PF00501">
    <property type="entry name" value="AMP-binding"/>
    <property type="match status" value="1"/>
</dbReference>
<evidence type="ECO:0000256" key="1">
    <source>
        <dbReference type="SAM" id="MobiDB-lite"/>
    </source>
</evidence>
<name>A0ABN2M4V8_9MICO</name>
<evidence type="ECO:0000313" key="4">
    <source>
        <dbReference type="Proteomes" id="UP001500002"/>
    </source>
</evidence>
<dbReference type="InterPro" id="IPR050237">
    <property type="entry name" value="ATP-dep_AMP-bd_enzyme"/>
</dbReference>
<dbReference type="Gene3D" id="3.40.50.12780">
    <property type="entry name" value="N-terminal domain of ligase-like"/>
    <property type="match status" value="1"/>
</dbReference>
<dbReference type="InterPro" id="IPR045851">
    <property type="entry name" value="AMP-bd_C_sf"/>
</dbReference>
<feature type="domain" description="AMP-dependent synthetase/ligase" evidence="2">
    <location>
        <begin position="86"/>
        <end position="254"/>
    </location>
</feature>
<dbReference type="Proteomes" id="UP001500002">
    <property type="component" value="Unassembled WGS sequence"/>
</dbReference>
<accession>A0ABN2M4V8</accession>
<organism evidence="3 4">
    <name type="scientific">Agromyces neolithicus</name>
    <dbReference type="NCBI Taxonomy" id="269420"/>
    <lineage>
        <taxon>Bacteria</taxon>
        <taxon>Bacillati</taxon>
        <taxon>Actinomycetota</taxon>
        <taxon>Actinomycetes</taxon>
        <taxon>Micrococcales</taxon>
        <taxon>Microbacteriaceae</taxon>
        <taxon>Agromyces</taxon>
    </lineage>
</organism>
<dbReference type="PANTHER" id="PTHR43767">
    <property type="entry name" value="LONG-CHAIN-FATTY-ACID--COA LIGASE"/>
    <property type="match status" value="1"/>
</dbReference>
<keyword evidence="4" id="KW-1185">Reference proteome</keyword>
<evidence type="ECO:0000313" key="3">
    <source>
        <dbReference type="EMBL" id="GAA1809003.1"/>
    </source>
</evidence>
<dbReference type="Gene3D" id="3.30.300.30">
    <property type="match status" value="1"/>
</dbReference>
<dbReference type="InterPro" id="IPR000873">
    <property type="entry name" value="AMP-dep_synth/lig_dom"/>
</dbReference>
<protein>
    <recommendedName>
        <fullName evidence="2">AMP-dependent synthetase/ligase domain-containing protein</fullName>
    </recommendedName>
</protein>
<feature type="compositionally biased region" description="Acidic residues" evidence="1">
    <location>
        <begin position="381"/>
        <end position="407"/>
    </location>
</feature>
<feature type="region of interest" description="Disordered" evidence="1">
    <location>
        <begin position="369"/>
        <end position="429"/>
    </location>
</feature>
<dbReference type="SUPFAM" id="SSF56801">
    <property type="entry name" value="Acetyl-CoA synthetase-like"/>
    <property type="match status" value="1"/>
</dbReference>
<dbReference type="RefSeq" id="WP_344295378.1">
    <property type="nucleotide sequence ID" value="NZ_BAAANJ010000005.1"/>
</dbReference>
<dbReference type="PANTHER" id="PTHR43767:SF1">
    <property type="entry name" value="NONRIBOSOMAL PEPTIDE SYNTHASE PES1 (EUROFUNG)-RELATED"/>
    <property type="match status" value="1"/>
</dbReference>
<gene>
    <name evidence="3" type="ORF">GCM10009749_16840</name>
</gene>
<dbReference type="EMBL" id="BAAANJ010000005">
    <property type="protein sequence ID" value="GAA1809003.1"/>
    <property type="molecule type" value="Genomic_DNA"/>
</dbReference>
<evidence type="ECO:0000259" key="2">
    <source>
        <dbReference type="Pfam" id="PF00501"/>
    </source>
</evidence>